<protein>
    <submittedName>
        <fullName evidence="1">Uncharacterized protein</fullName>
    </submittedName>
</protein>
<name>A0ABY5H447_9PSED</name>
<evidence type="ECO:0000313" key="3">
    <source>
        <dbReference type="Proteomes" id="UP001059672"/>
    </source>
</evidence>
<dbReference type="Proteomes" id="UP001059672">
    <property type="component" value="Chromosome"/>
</dbReference>
<accession>A0ABY5H447</accession>
<evidence type="ECO:0000313" key="1">
    <source>
        <dbReference type="EMBL" id="UTW07000.1"/>
    </source>
</evidence>
<dbReference type="RefSeq" id="WP_255837567.1">
    <property type="nucleotide sequence ID" value="NZ_CP073346.1"/>
</dbReference>
<dbReference type="EMBL" id="CP073346">
    <property type="protein sequence ID" value="UTW09419.1"/>
    <property type="molecule type" value="Genomic_DNA"/>
</dbReference>
<reference evidence="1" key="1">
    <citation type="submission" date="2021-04" db="EMBL/GenBank/DDBJ databases">
        <title>Oceanospirillales bacteria with DddD are important DMSP degraders in coastal seawater.</title>
        <authorList>
            <person name="Liu J."/>
        </authorList>
    </citation>
    <scope>NUCLEOTIDE SEQUENCE</scope>
    <source>
        <strain evidence="1">D13-4</strain>
    </source>
</reference>
<keyword evidence="3" id="KW-1185">Reference proteome</keyword>
<sequence>MTTLKLLTTAIVSAVVTAPLAIWLTNTPPLQKELTIPPLLFSEDNGELVIWGAWSTIEGYKHPSTVATEIRCSKELMTCTEGLGMLLLHDYGQDLEAQTFTYQINDWSSEAISAIAKNLMVECLQRMLSIDLSRQAAVLSWAPTSTCDDGDTGKAILIGDEVDNRG</sequence>
<proteinExistence type="predicted"/>
<gene>
    <name evidence="2" type="ORF">KDW96_09010</name>
    <name evidence="1" type="ORF">KDW96_17815</name>
</gene>
<evidence type="ECO:0000313" key="2">
    <source>
        <dbReference type="EMBL" id="UTW09419.1"/>
    </source>
</evidence>
<organism evidence="1 3">
    <name type="scientific">Pseudomonas benzenivorans</name>
    <dbReference type="NCBI Taxonomy" id="556533"/>
    <lineage>
        <taxon>Bacteria</taxon>
        <taxon>Pseudomonadati</taxon>
        <taxon>Pseudomonadota</taxon>
        <taxon>Gammaproteobacteria</taxon>
        <taxon>Pseudomonadales</taxon>
        <taxon>Pseudomonadaceae</taxon>
        <taxon>Pseudomonas</taxon>
    </lineage>
</organism>
<dbReference type="EMBL" id="CP073346">
    <property type="protein sequence ID" value="UTW07000.1"/>
    <property type="molecule type" value="Genomic_DNA"/>
</dbReference>